<proteinExistence type="inferred from homology"/>
<dbReference type="InterPro" id="IPR045035">
    <property type="entry name" value="YSL-like"/>
</dbReference>
<name>A0ABD1GBW9_SALDI</name>
<feature type="transmembrane region" description="Helical" evidence="7">
    <location>
        <begin position="437"/>
        <end position="470"/>
    </location>
</feature>
<dbReference type="EMBL" id="JBEAFC010000009">
    <property type="protein sequence ID" value="KAL1540729.1"/>
    <property type="molecule type" value="Genomic_DNA"/>
</dbReference>
<dbReference type="PANTHER" id="PTHR31645">
    <property type="entry name" value="OLIGOPEPTIDE TRANSPORTER YGL114W-RELATED"/>
    <property type="match status" value="1"/>
</dbReference>
<dbReference type="InterPro" id="IPR004813">
    <property type="entry name" value="OPT"/>
</dbReference>
<evidence type="ECO:0000256" key="4">
    <source>
        <dbReference type="ARBA" id="ARBA00022692"/>
    </source>
</evidence>
<evidence type="ECO:0000256" key="2">
    <source>
        <dbReference type="ARBA" id="ARBA00010276"/>
    </source>
</evidence>
<feature type="transmembrane region" description="Helical" evidence="7">
    <location>
        <begin position="202"/>
        <end position="220"/>
    </location>
</feature>
<keyword evidence="3" id="KW-0813">Transport</keyword>
<keyword evidence="4 7" id="KW-0812">Transmembrane</keyword>
<evidence type="ECO:0000313" key="8">
    <source>
        <dbReference type="EMBL" id="KAL1540729.1"/>
    </source>
</evidence>
<feature type="transmembrane region" description="Helical" evidence="7">
    <location>
        <begin position="141"/>
        <end position="162"/>
    </location>
</feature>
<dbReference type="Pfam" id="PF03169">
    <property type="entry name" value="OPT"/>
    <property type="match status" value="1"/>
</dbReference>
<keyword evidence="5 7" id="KW-1133">Transmembrane helix</keyword>
<sequence length="566" mass="62487">MSGRGMEDESVEKNFESKEVPGWQEQLTVRSLVVSFMLSILFTFIVMKLNLTTGIVPSLSVSVGLLGFLFVNSWTKILHKSGFLAHPFTRQENTVIQTCVVASAGVAFSGGFGSYLLAMGQAVARQSTTANNPENIKNPKLSWMIGFLLLTSFVGLFSVLPLRKIMIIDFKLIYPSGTATAHLINSFHTPRGAKKAKKQVRFLGKFFSFSFLWGFFQWFFTATETCGFSNFPTFGLKAYQSKFYFDFSATYVGVGMICPYIINVSLLFGAVLSWGIMWPLIEKREGDWYSAHLSSSSLNGLQGYRVFIAIAMILGDGLYNFVKILGRTLFGLYHQLRDKNMNSIHDNTKTSPPTLALSYDEQRRNHFFLKDQVPTWVAIVGYTTIAAISSATIPLIFHQLKWYHIVLIYILAPALAFCNAYGCGLTNWSMEAGYGKLAIFVIGAWAGASNGGVIAGLAACGVMMNIVSTASDLTQDFKTGYLTLASPRTMFVSQIIGTAMGCVITPCVFWLFYKAFSDLGLHASPYPAPYALMYRNIAILGVEGVSSLPKHCLTLCCGFFYSGLGY</sequence>
<gene>
    <name evidence="8" type="primary">YSL7</name>
    <name evidence="8" type="ORF">AAHA92_25041</name>
</gene>
<organism evidence="8 9">
    <name type="scientific">Salvia divinorum</name>
    <name type="common">Maria pastora</name>
    <name type="synonym">Diviner's sage</name>
    <dbReference type="NCBI Taxonomy" id="28513"/>
    <lineage>
        <taxon>Eukaryota</taxon>
        <taxon>Viridiplantae</taxon>
        <taxon>Streptophyta</taxon>
        <taxon>Embryophyta</taxon>
        <taxon>Tracheophyta</taxon>
        <taxon>Spermatophyta</taxon>
        <taxon>Magnoliopsida</taxon>
        <taxon>eudicotyledons</taxon>
        <taxon>Gunneridae</taxon>
        <taxon>Pentapetalae</taxon>
        <taxon>asterids</taxon>
        <taxon>lamiids</taxon>
        <taxon>Lamiales</taxon>
        <taxon>Lamiaceae</taxon>
        <taxon>Nepetoideae</taxon>
        <taxon>Mentheae</taxon>
        <taxon>Salviinae</taxon>
        <taxon>Salvia</taxon>
        <taxon>Salvia subgen. Calosphace</taxon>
    </lineage>
</organism>
<dbReference type="PANTHER" id="PTHR31645:SF22">
    <property type="entry name" value="METAL-NICOTIANAMINE TRANSPORTER YSL7-RELATED"/>
    <property type="match status" value="1"/>
</dbReference>
<feature type="transmembrane region" description="Helical" evidence="7">
    <location>
        <begin position="490"/>
        <end position="513"/>
    </location>
</feature>
<keyword evidence="6 7" id="KW-0472">Membrane</keyword>
<evidence type="ECO:0000256" key="1">
    <source>
        <dbReference type="ARBA" id="ARBA00004141"/>
    </source>
</evidence>
<feature type="transmembrane region" description="Helical" evidence="7">
    <location>
        <begin position="251"/>
        <end position="274"/>
    </location>
</feature>
<accession>A0ABD1GBW9</accession>
<feature type="transmembrane region" description="Helical" evidence="7">
    <location>
        <begin position="373"/>
        <end position="396"/>
    </location>
</feature>
<comment type="similarity">
    <text evidence="2">Belongs to the YSL (TC 2.A.67.2) family.</text>
</comment>
<feature type="transmembrane region" description="Helical" evidence="7">
    <location>
        <begin position="55"/>
        <end position="74"/>
    </location>
</feature>
<evidence type="ECO:0000256" key="3">
    <source>
        <dbReference type="ARBA" id="ARBA00022448"/>
    </source>
</evidence>
<keyword evidence="9" id="KW-1185">Reference proteome</keyword>
<evidence type="ECO:0000256" key="5">
    <source>
        <dbReference type="ARBA" id="ARBA00022989"/>
    </source>
</evidence>
<feature type="transmembrane region" description="Helical" evidence="7">
    <location>
        <begin position="95"/>
        <end position="118"/>
    </location>
</feature>
<reference evidence="8 9" key="1">
    <citation type="submission" date="2024-06" db="EMBL/GenBank/DDBJ databases">
        <title>A chromosome level genome sequence of Diviner's sage (Salvia divinorum).</title>
        <authorList>
            <person name="Ford S.A."/>
            <person name="Ro D.-K."/>
            <person name="Ness R.W."/>
            <person name="Phillips M.A."/>
        </authorList>
    </citation>
    <scope>NUCLEOTIDE SEQUENCE [LARGE SCALE GENOMIC DNA]</scope>
    <source>
        <strain evidence="8">SAF-2024a</strain>
        <tissue evidence="8">Leaf</tissue>
    </source>
</reference>
<feature type="transmembrane region" description="Helical" evidence="7">
    <location>
        <begin position="27"/>
        <end position="49"/>
    </location>
</feature>
<dbReference type="Proteomes" id="UP001567538">
    <property type="component" value="Unassembled WGS sequence"/>
</dbReference>
<dbReference type="GO" id="GO:0016020">
    <property type="term" value="C:membrane"/>
    <property type="evidence" value="ECO:0007669"/>
    <property type="project" value="UniProtKB-SubCell"/>
</dbReference>
<evidence type="ECO:0000313" key="9">
    <source>
        <dbReference type="Proteomes" id="UP001567538"/>
    </source>
</evidence>
<protein>
    <submittedName>
        <fullName evidence="8">Metal-nicotianamine transporter ysl7</fullName>
    </submittedName>
</protein>
<dbReference type="AlphaFoldDB" id="A0ABD1GBW9"/>
<comment type="caution">
    <text evidence="8">The sequence shown here is derived from an EMBL/GenBank/DDBJ whole genome shotgun (WGS) entry which is preliminary data.</text>
</comment>
<feature type="transmembrane region" description="Helical" evidence="7">
    <location>
        <begin position="402"/>
        <end position="425"/>
    </location>
</feature>
<dbReference type="NCBIfam" id="TIGR00728">
    <property type="entry name" value="OPT_sfam"/>
    <property type="match status" value="1"/>
</dbReference>
<evidence type="ECO:0000256" key="6">
    <source>
        <dbReference type="ARBA" id="ARBA00023136"/>
    </source>
</evidence>
<comment type="subcellular location">
    <subcellularLocation>
        <location evidence="1">Membrane</location>
        <topology evidence="1">Multi-pass membrane protein</topology>
    </subcellularLocation>
</comment>
<evidence type="ECO:0000256" key="7">
    <source>
        <dbReference type="SAM" id="Phobius"/>
    </source>
</evidence>